<organism evidence="9 10">
    <name type="scientific">Methylosinus trichosporium (strain ATCC 35070 / NCIMB 11131 / UNIQEM 75 / OB3b)</name>
    <dbReference type="NCBI Taxonomy" id="595536"/>
    <lineage>
        <taxon>Bacteria</taxon>
        <taxon>Pseudomonadati</taxon>
        <taxon>Pseudomonadota</taxon>
        <taxon>Alphaproteobacteria</taxon>
        <taxon>Hyphomicrobiales</taxon>
        <taxon>Methylocystaceae</taxon>
        <taxon>Methylosinus</taxon>
    </lineage>
</organism>
<keyword evidence="7" id="KW-0732">Signal</keyword>
<feature type="active site" description="Charge relay system" evidence="5">
    <location>
        <position position="179"/>
    </location>
</feature>
<reference evidence="10" key="1">
    <citation type="submission" date="2017-10" db="EMBL/GenBank/DDBJ databases">
        <title>Completed PacBio SMRT sequence of Methylosinus trichosporium OB3b reveals presence of a third large plasmid.</title>
        <authorList>
            <person name="Charles T.C."/>
            <person name="Lynch M.D.J."/>
            <person name="Heil J.R."/>
            <person name="Cheng J."/>
        </authorList>
    </citation>
    <scope>NUCLEOTIDE SEQUENCE [LARGE SCALE GENOMIC DNA]</scope>
    <source>
        <strain evidence="10">OB3b</strain>
    </source>
</reference>
<dbReference type="PROSITE" id="PS00137">
    <property type="entry name" value="SUBTILASE_HIS"/>
    <property type="match status" value="1"/>
</dbReference>
<dbReference type="Gene3D" id="2.60.120.380">
    <property type="match status" value="1"/>
</dbReference>
<evidence type="ECO:0000313" key="10">
    <source>
        <dbReference type="Proteomes" id="UP000230709"/>
    </source>
</evidence>
<feature type="active site" description="Charge relay system" evidence="5">
    <location>
        <position position="408"/>
    </location>
</feature>
<dbReference type="InterPro" id="IPR022398">
    <property type="entry name" value="Peptidase_S8_His-AS"/>
</dbReference>
<sequence length="752" mass="76806">MFRFMIAALTAAALSSSARAAESKEPKINPAIAAKTATASAIAEAIAETGSVRVLVVVKTSSGASVEDLSAQARVASTRAAVKSQVKAALDSVLTKHKLSHVGGAKGAPALVRLTTTPAFSAVVDEAELVALAKDSSVVSIQYDRPMQKQLTVTVPFIGMQAVHSAGGAGAGAAIAVIDDGIQRNHIFVGLSRLYPGREACFLSTNDCPNGSNEQIGTGASAAAATASHGMHVSGIALGYNAGTTPRKGVAPLAKLVPINIFGPSDGTAFSTIQRAFEHVEDLVLESGGSNPLKIASINMSVGGDASPGNCDDSPDMALLKPVVDNLHKKGVVSVVAAGNESQTAQMAFPACLSSIFSVAATSRAGVIASYTNISPTTDVFAPGGETNGDCVISSVPSNAFGAKCGTSMASPHVAGAVAALRSAVPAATACQIEEALIRTGIPTSDLRTNGSLTKSLIKVDRARLRLLSPVAPGNDNFAAASVLPPNATEYSVHTATNVGATKEPGEPSFSGTGNAHSVWWKWTPTVSGPVVIDTLGSGLDTVLAVYTGATSVTSRGTRVALSDNITPTLVQSSVSFSAVAGTTYHIVVLGKTAADECNIQLNVTRPPLNDNFARATVVTVPVVTEVNVSGSNARSTLETGEPAPNGNSASKTTVWFRFKALETKVITLDTFGSNFDTVLSVYKGSALNSLTPIAVNDDSGNAQSLVKFQMTAGSTYYVQVAGWNGAQGRYRLSFSPAGAQSVESAKASLGE</sequence>
<dbReference type="RefSeq" id="WP_003615186.1">
    <property type="nucleotide sequence ID" value="NZ_ADVE02000001.1"/>
</dbReference>
<dbReference type="GO" id="GO:0006508">
    <property type="term" value="P:proteolysis"/>
    <property type="evidence" value="ECO:0007669"/>
    <property type="project" value="UniProtKB-KW"/>
</dbReference>
<evidence type="ECO:0000313" key="9">
    <source>
        <dbReference type="EMBL" id="ATQ69588.1"/>
    </source>
</evidence>
<dbReference type="AlphaFoldDB" id="A0A2D2D3L2"/>
<evidence type="ECO:0000256" key="1">
    <source>
        <dbReference type="ARBA" id="ARBA00011073"/>
    </source>
</evidence>
<dbReference type="Proteomes" id="UP000230709">
    <property type="component" value="Chromosome"/>
</dbReference>
<keyword evidence="3 5" id="KW-0378">Hydrolase</keyword>
<evidence type="ECO:0000256" key="7">
    <source>
        <dbReference type="SAM" id="SignalP"/>
    </source>
</evidence>
<evidence type="ECO:0000256" key="4">
    <source>
        <dbReference type="ARBA" id="ARBA00022825"/>
    </source>
</evidence>
<accession>A0A2D2D3L2</accession>
<dbReference type="Pfam" id="PF00082">
    <property type="entry name" value="Peptidase_S8"/>
    <property type="match status" value="1"/>
</dbReference>
<dbReference type="InterPro" id="IPR036852">
    <property type="entry name" value="Peptidase_S8/S53_dom_sf"/>
</dbReference>
<evidence type="ECO:0000256" key="5">
    <source>
        <dbReference type="PROSITE-ProRule" id="PRU01240"/>
    </source>
</evidence>
<dbReference type="STRING" id="595536.GCA_000178815_01551"/>
<dbReference type="InterPro" id="IPR000209">
    <property type="entry name" value="Peptidase_S8/S53_dom"/>
</dbReference>
<dbReference type="KEGG" id="mtw:CQW49_18150"/>
<dbReference type="InterPro" id="IPR023827">
    <property type="entry name" value="Peptidase_S8_Asp-AS"/>
</dbReference>
<dbReference type="SUPFAM" id="SSF52743">
    <property type="entry name" value="Subtilisin-like"/>
    <property type="match status" value="1"/>
</dbReference>
<dbReference type="InterPro" id="IPR015500">
    <property type="entry name" value="Peptidase_S8_subtilisin-rel"/>
</dbReference>
<evidence type="ECO:0000259" key="8">
    <source>
        <dbReference type="Pfam" id="PF00082"/>
    </source>
</evidence>
<dbReference type="InterPro" id="IPR050131">
    <property type="entry name" value="Peptidase_S8_subtilisin-like"/>
</dbReference>
<dbReference type="InterPro" id="IPR023828">
    <property type="entry name" value="Peptidase_S8_Ser-AS"/>
</dbReference>
<dbReference type="PANTHER" id="PTHR43806">
    <property type="entry name" value="PEPTIDASE S8"/>
    <property type="match status" value="1"/>
</dbReference>
<evidence type="ECO:0000256" key="2">
    <source>
        <dbReference type="ARBA" id="ARBA00022670"/>
    </source>
</evidence>
<feature type="domain" description="Peptidase S8/S53" evidence="8">
    <location>
        <begin position="170"/>
        <end position="441"/>
    </location>
</feature>
<evidence type="ECO:0000256" key="6">
    <source>
        <dbReference type="RuleBase" id="RU003355"/>
    </source>
</evidence>
<comment type="similarity">
    <text evidence="1 5 6">Belongs to the peptidase S8 family.</text>
</comment>
<dbReference type="GO" id="GO:0004252">
    <property type="term" value="F:serine-type endopeptidase activity"/>
    <property type="evidence" value="ECO:0007669"/>
    <property type="project" value="UniProtKB-UniRule"/>
</dbReference>
<feature type="signal peptide" evidence="7">
    <location>
        <begin position="1"/>
        <end position="20"/>
    </location>
</feature>
<protein>
    <submittedName>
        <fullName evidence="9">Peptidase S8</fullName>
    </submittedName>
</protein>
<feature type="active site" description="Charge relay system" evidence="5">
    <location>
        <position position="229"/>
    </location>
</feature>
<dbReference type="EMBL" id="CP023737">
    <property type="protein sequence ID" value="ATQ69588.1"/>
    <property type="molecule type" value="Genomic_DNA"/>
</dbReference>
<proteinExistence type="inferred from homology"/>
<dbReference type="PROSITE" id="PS00136">
    <property type="entry name" value="SUBTILASE_ASP"/>
    <property type="match status" value="1"/>
</dbReference>
<dbReference type="PROSITE" id="PS00138">
    <property type="entry name" value="SUBTILASE_SER"/>
    <property type="match status" value="1"/>
</dbReference>
<keyword evidence="4 5" id="KW-0720">Serine protease</keyword>
<gene>
    <name evidence="9" type="ORF">CQW49_18150</name>
</gene>
<name>A0A2D2D3L2_METT3</name>
<feature type="chain" id="PRO_5013958040" evidence="7">
    <location>
        <begin position="21"/>
        <end position="752"/>
    </location>
</feature>
<keyword evidence="10" id="KW-1185">Reference proteome</keyword>
<dbReference type="Gene3D" id="3.40.50.200">
    <property type="entry name" value="Peptidase S8/S53 domain"/>
    <property type="match status" value="1"/>
</dbReference>
<evidence type="ECO:0000256" key="3">
    <source>
        <dbReference type="ARBA" id="ARBA00022801"/>
    </source>
</evidence>
<dbReference type="PROSITE" id="PS51892">
    <property type="entry name" value="SUBTILASE"/>
    <property type="match status" value="1"/>
</dbReference>
<keyword evidence="2 5" id="KW-0645">Protease</keyword>
<dbReference type="PRINTS" id="PR00723">
    <property type="entry name" value="SUBTILISIN"/>
</dbReference>
<dbReference type="PANTHER" id="PTHR43806:SF11">
    <property type="entry name" value="CEREVISIN-RELATED"/>
    <property type="match status" value="1"/>
</dbReference>